<feature type="region of interest" description="Disordered" evidence="1">
    <location>
        <begin position="65"/>
        <end position="115"/>
    </location>
</feature>
<dbReference type="InterPro" id="IPR001683">
    <property type="entry name" value="PX_dom"/>
</dbReference>
<dbReference type="AlphaFoldDB" id="A0A6G0JV47"/>
<feature type="region of interest" description="Disordered" evidence="1">
    <location>
        <begin position="198"/>
        <end position="218"/>
    </location>
</feature>
<gene>
    <name evidence="3" type="ORF">PF010_g27019</name>
</gene>
<proteinExistence type="predicted"/>
<organism evidence="3 4">
    <name type="scientific">Phytophthora fragariae</name>
    <dbReference type="NCBI Taxonomy" id="53985"/>
    <lineage>
        <taxon>Eukaryota</taxon>
        <taxon>Sar</taxon>
        <taxon>Stramenopiles</taxon>
        <taxon>Oomycota</taxon>
        <taxon>Peronosporomycetes</taxon>
        <taxon>Peronosporales</taxon>
        <taxon>Peronosporaceae</taxon>
        <taxon>Phytophthora</taxon>
    </lineage>
</organism>
<dbReference type="CDD" id="cd06093">
    <property type="entry name" value="PX_domain"/>
    <property type="match status" value="1"/>
</dbReference>
<comment type="caution">
    <text evidence="3">The sequence shown here is derived from an EMBL/GenBank/DDBJ whole genome shotgun (WGS) entry which is preliminary data.</text>
</comment>
<feature type="compositionally biased region" description="Basic residues" evidence="1">
    <location>
        <begin position="66"/>
        <end position="78"/>
    </location>
</feature>
<dbReference type="EMBL" id="QXFX01003515">
    <property type="protein sequence ID" value="KAE9068550.1"/>
    <property type="molecule type" value="Genomic_DNA"/>
</dbReference>
<accession>A0A6G0JV47</accession>
<protein>
    <recommendedName>
        <fullName evidence="2">PX domain-containing protein</fullName>
    </recommendedName>
</protein>
<feature type="region of interest" description="Disordered" evidence="1">
    <location>
        <begin position="361"/>
        <end position="384"/>
    </location>
</feature>
<dbReference type="PROSITE" id="PS50195">
    <property type="entry name" value="PX"/>
    <property type="match status" value="1"/>
</dbReference>
<name>A0A6G0JV47_9STRA</name>
<sequence>MEDPGQASRSTSRPLSTRAPCPCALRRDPRLGFTHGGVVADHVAASSDGFAGDIVVGEDNADSARARARGLSPRKLRAQLRPSEKRFASAQQQTGHRSLSDPPPPKEPASSEWEFDARSRIRRRRVGRRATSSAVLRSSWATHGWVIHAFTRRRPLGPMPYESFKSSQHVAIRGLVQDRKTGTWRYLLQITRRMQDDAFGDNSAPNTSAKKRDAATRPCTTQSYAVRRSFEDFKRLHEAVAPLMTRGGKSALPKLPNDSLLTFFVGETQTALQKKRLALERVLAAIEAHAAASEAPEYVEFLANLNSYDEVAKAPLSPSISSRSSFSFSEDGTVTPRDFVGPNMLTTSRSANALRRAYYQQDSEREATEREKENHVPFSHFSMT</sequence>
<dbReference type="Gene3D" id="3.30.1520.10">
    <property type="entry name" value="Phox-like domain"/>
    <property type="match status" value="1"/>
</dbReference>
<dbReference type="SUPFAM" id="SSF64268">
    <property type="entry name" value="PX domain"/>
    <property type="match status" value="1"/>
</dbReference>
<dbReference type="Pfam" id="PF00787">
    <property type="entry name" value="PX"/>
    <property type="match status" value="1"/>
</dbReference>
<evidence type="ECO:0000259" key="2">
    <source>
        <dbReference type="PROSITE" id="PS50195"/>
    </source>
</evidence>
<feature type="compositionally biased region" description="Basic and acidic residues" evidence="1">
    <location>
        <begin position="362"/>
        <end position="375"/>
    </location>
</feature>
<reference evidence="3 4" key="1">
    <citation type="submission" date="2018-09" db="EMBL/GenBank/DDBJ databases">
        <title>Genomic investigation of the strawberry pathogen Phytophthora fragariae indicates pathogenicity is determined by transcriptional variation in three key races.</title>
        <authorList>
            <person name="Adams T.M."/>
            <person name="Armitage A.D."/>
            <person name="Sobczyk M.K."/>
            <person name="Bates H.J."/>
            <person name="Dunwell J.M."/>
            <person name="Nellist C.F."/>
            <person name="Harrison R.J."/>
        </authorList>
    </citation>
    <scope>NUCLEOTIDE SEQUENCE [LARGE SCALE GENOMIC DNA]</scope>
    <source>
        <strain evidence="3 4">ONT-3</strain>
    </source>
</reference>
<feature type="domain" description="PX" evidence="2">
    <location>
        <begin position="164"/>
        <end position="309"/>
    </location>
</feature>
<evidence type="ECO:0000256" key="1">
    <source>
        <dbReference type="SAM" id="MobiDB-lite"/>
    </source>
</evidence>
<evidence type="ECO:0000313" key="4">
    <source>
        <dbReference type="Proteomes" id="UP000488956"/>
    </source>
</evidence>
<feature type="region of interest" description="Disordered" evidence="1">
    <location>
        <begin position="1"/>
        <end position="34"/>
    </location>
</feature>
<dbReference type="GO" id="GO:0035091">
    <property type="term" value="F:phosphatidylinositol binding"/>
    <property type="evidence" value="ECO:0007669"/>
    <property type="project" value="InterPro"/>
</dbReference>
<evidence type="ECO:0000313" key="3">
    <source>
        <dbReference type="EMBL" id="KAE9068550.1"/>
    </source>
</evidence>
<dbReference type="Proteomes" id="UP000488956">
    <property type="component" value="Unassembled WGS sequence"/>
</dbReference>
<dbReference type="InterPro" id="IPR036871">
    <property type="entry name" value="PX_dom_sf"/>
</dbReference>